<organism evidence="2 3">
    <name type="scientific">Pelagomonas calceolata</name>
    <dbReference type="NCBI Taxonomy" id="35677"/>
    <lineage>
        <taxon>Eukaryota</taxon>
        <taxon>Sar</taxon>
        <taxon>Stramenopiles</taxon>
        <taxon>Ochrophyta</taxon>
        <taxon>Pelagophyceae</taxon>
        <taxon>Pelagomonadales</taxon>
        <taxon>Pelagomonadaceae</taxon>
        <taxon>Pelagomonas</taxon>
    </lineage>
</organism>
<dbReference type="InterPro" id="IPR009091">
    <property type="entry name" value="RCC1/BLIP-II"/>
</dbReference>
<dbReference type="InterPro" id="IPR051553">
    <property type="entry name" value="Ran_GTPase-activating"/>
</dbReference>
<accession>A0A8J2SM44</accession>
<dbReference type="InterPro" id="IPR000408">
    <property type="entry name" value="Reg_chr_condens"/>
</dbReference>
<dbReference type="GO" id="GO:0005085">
    <property type="term" value="F:guanyl-nucleotide exchange factor activity"/>
    <property type="evidence" value="ECO:0007669"/>
    <property type="project" value="TreeGrafter"/>
</dbReference>
<dbReference type="EMBL" id="CAKKNE010000004">
    <property type="protein sequence ID" value="CAH0373491.1"/>
    <property type="molecule type" value="Genomic_DNA"/>
</dbReference>
<protein>
    <submittedName>
        <fullName evidence="2">Uncharacterized protein</fullName>
    </submittedName>
</protein>
<dbReference type="PROSITE" id="PS50012">
    <property type="entry name" value="RCC1_3"/>
    <property type="match status" value="2"/>
</dbReference>
<dbReference type="Proteomes" id="UP000789595">
    <property type="component" value="Unassembled WGS sequence"/>
</dbReference>
<keyword evidence="3" id="KW-1185">Reference proteome</keyword>
<proteinExistence type="predicted"/>
<reference evidence="2" key="1">
    <citation type="submission" date="2021-11" db="EMBL/GenBank/DDBJ databases">
        <authorList>
            <consortium name="Genoscope - CEA"/>
            <person name="William W."/>
        </authorList>
    </citation>
    <scope>NUCLEOTIDE SEQUENCE</scope>
</reference>
<dbReference type="GO" id="GO:0005737">
    <property type="term" value="C:cytoplasm"/>
    <property type="evidence" value="ECO:0007669"/>
    <property type="project" value="TreeGrafter"/>
</dbReference>
<feature type="repeat" description="RCC1" evidence="1">
    <location>
        <begin position="144"/>
        <end position="197"/>
    </location>
</feature>
<dbReference type="Pfam" id="PF13540">
    <property type="entry name" value="RCC1_2"/>
    <property type="match status" value="1"/>
</dbReference>
<evidence type="ECO:0000256" key="1">
    <source>
        <dbReference type="PROSITE-ProRule" id="PRU00235"/>
    </source>
</evidence>
<dbReference type="AlphaFoldDB" id="A0A8J2SM44"/>
<dbReference type="PANTHER" id="PTHR45982">
    <property type="entry name" value="REGULATOR OF CHROMOSOME CONDENSATION"/>
    <property type="match status" value="1"/>
</dbReference>
<comment type="caution">
    <text evidence="2">The sequence shown here is derived from an EMBL/GenBank/DDBJ whole genome shotgun (WGS) entry which is preliminary data.</text>
</comment>
<gene>
    <name evidence="2" type="ORF">PECAL_4P06950</name>
</gene>
<dbReference type="PRINTS" id="PR00633">
    <property type="entry name" value="RCCNDNSATION"/>
</dbReference>
<dbReference type="PROSITE" id="PS00626">
    <property type="entry name" value="RCC1_2"/>
    <property type="match status" value="1"/>
</dbReference>
<dbReference type="SUPFAM" id="SSF50985">
    <property type="entry name" value="RCC1/BLIP-II"/>
    <property type="match status" value="1"/>
</dbReference>
<feature type="repeat" description="RCC1" evidence="1">
    <location>
        <begin position="198"/>
        <end position="247"/>
    </location>
</feature>
<evidence type="ECO:0000313" key="3">
    <source>
        <dbReference type="Proteomes" id="UP000789595"/>
    </source>
</evidence>
<dbReference type="Gene3D" id="2.130.10.30">
    <property type="entry name" value="Regulator of chromosome condensation 1/beta-lactamase-inhibitor protein II"/>
    <property type="match status" value="2"/>
</dbReference>
<dbReference type="Pfam" id="PF00415">
    <property type="entry name" value="RCC1"/>
    <property type="match status" value="2"/>
</dbReference>
<name>A0A8J2SM44_9STRA</name>
<sequence length="390" mass="41869">MLRHSLRRVARSRRTLAHLASKGPGFLGCLGHGDWQNRDALEAVLDDNDNYVRVKSIGAGWAHSAAVLEDGVCVVWGRYLEPPESALRLSHIERVVPPLARLVNATASLLDRDNSLRLRPTPITDQCLKVACGAGVTALIKRNGSLETMGANQFGQCGVGDHSDVVREPAPVKWDSPQVPISTVALGFRHGLCLSEEGRVLSWGKNDAGQLGDDTRNSRPAVAPVSLDEECISVGAGLNHSAALTTDGRLFVWGKMRDSSSKKPSTVSRDLPDVYGDALSPKQVPGHRYKAVACSSFHCVTLDEDGQVFCMGLERGSRKMVHAPRQVRLPPGVRVLSIKNGVDAVALLGDDGVTYVPDLSPGLSCGCEVREENAVTDLVFGWRHAVAIAA</sequence>
<evidence type="ECO:0000313" key="2">
    <source>
        <dbReference type="EMBL" id="CAH0373491.1"/>
    </source>
</evidence>
<dbReference type="OrthoDB" id="8068875at2759"/>
<dbReference type="PANTHER" id="PTHR45982:SF1">
    <property type="entry name" value="REGULATOR OF CHROMOSOME CONDENSATION"/>
    <property type="match status" value="1"/>
</dbReference>